<dbReference type="KEGG" id="svo:SVI_3888"/>
<dbReference type="EMBL" id="AP011177">
    <property type="protein sequence ID" value="BAJ03859.1"/>
    <property type="molecule type" value="Genomic_DNA"/>
</dbReference>
<dbReference type="AlphaFoldDB" id="D4ZCW4"/>
<gene>
    <name evidence="1" type="ordered locus">SVI_3888</name>
</gene>
<evidence type="ECO:0000313" key="2">
    <source>
        <dbReference type="Proteomes" id="UP000002350"/>
    </source>
</evidence>
<evidence type="ECO:0000313" key="1">
    <source>
        <dbReference type="EMBL" id="BAJ03859.1"/>
    </source>
</evidence>
<protein>
    <submittedName>
        <fullName evidence="1">Uncharacterized protein</fullName>
    </submittedName>
</protein>
<proteinExistence type="predicted"/>
<name>D4ZCW4_SHEVD</name>
<organism evidence="1 2">
    <name type="scientific">Shewanella violacea (strain JCM 10179 / CIP 106290 / LMG 19151 / DSS12)</name>
    <dbReference type="NCBI Taxonomy" id="637905"/>
    <lineage>
        <taxon>Bacteria</taxon>
        <taxon>Pseudomonadati</taxon>
        <taxon>Pseudomonadota</taxon>
        <taxon>Gammaproteobacteria</taxon>
        <taxon>Alteromonadales</taxon>
        <taxon>Shewanellaceae</taxon>
        <taxon>Shewanella</taxon>
    </lineage>
</organism>
<accession>D4ZCW4</accession>
<reference evidence="2" key="1">
    <citation type="journal article" date="2010" name="Mol. Biosyst.">
        <title>Complete genome sequence and comparative analysis of Shewanella violacea, a psychrophilic and piezophilic bacterium from deep sea floor sediments.</title>
        <authorList>
            <person name="Aono E."/>
            <person name="Baba T."/>
            <person name="Ara T."/>
            <person name="Nishi T."/>
            <person name="Nakamichi T."/>
            <person name="Inamoto E."/>
            <person name="Toyonaga H."/>
            <person name="Hasegawa M."/>
            <person name="Takai Y."/>
            <person name="Okumura Y."/>
            <person name="Baba M."/>
            <person name="Tomita M."/>
            <person name="Kato C."/>
            <person name="Oshima T."/>
            <person name="Nakasone K."/>
            <person name="Mori H."/>
        </authorList>
    </citation>
    <scope>NUCLEOTIDE SEQUENCE [LARGE SCALE GENOMIC DNA]</scope>
    <source>
        <strain evidence="2">JCM 10179 / CIP 106290 / LMG 19151 / DSS12</strain>
    </source>
</reference>
<keyword evidence="2" id="KW-1185">Reference proteome</keyword>
<dbReference type="HOGENOM" id="CLU_3296451_0_0_6"/>
<dbReference type="STRING" id="637905.SVI_3888"/>
<sequence length="40" mass="4869">MAWDFDAHSLVYLSIWLDFYVLIYQAWGLDTCSIEYLRYS</sequence>
<dbReference type="Proteomes" id="UP000002350">
    <property type="component" value="Chromosome"/>
</dbReference>